<keyword evidence="2" id="KW-1185">Reference proteome</keyword>
<proteinExistence type="predicted"/>
<organism evidence="1 2">
    <name type="scientific">Pterulicium gracile</name>
    <dbReference type="NCBI Taxonomy" id="1884261"/>
    <lineage>
        <taxon>Eukaryota</taxon>
        <taxon>Fungi</taxon>
        <taxon>Dikarya</taxon>
        <taxon>Basidiomycota</taxon>
        <taxon>Agaricomycotina</taxon>
        <taxon>Agaricomycetes</taxon>
        <taxon>Agaricomycetidae</taxon>
        <taxon>Agaricales</taxon>
        <taxon>Pleurotineae</taxon>
        <taxon>Pterulaceae</taxon>
        <taxon>Pterulicium</taxon>
    </lineage>
</organism>
<protein>
    <submittedName>
        <fullName evidence="1">Uncharacterized protein</fullName>
    </submittedName>
</protein>
<dbReference type="AlphaFoldDB" id="A0A5C3QUB0"/>
<sequence>MRVKIQHSMASDPPEISFEKIQEFQRTWKYVFHHGASPSANWLMGALRQHCDGLDADEQLPSISLLALPLSVEIRWPKLPSCFSIVSWHKSSNLLPLRGVHFYLRQTSVSSPWTSPFKSHPTYKVQSVHAADRSTLS</sequence>
<dbReference type="Proteomes" id="UP000305067">
    <property type="component" value="Unassembled WGS sequence"/>
</dbReference>
<name>A0A5C3QUB0_9AGAR</name>
<gene>
    <name evidence="1" type="ORF">BDV98DRAFT_280588</name>
</gene>
<reference evidence="1 2" key="1">
    <citation type="journal article" date="2019" name="Nat. Ecol. Evol.">
        <title>Megaphylogeny resolves global patterns of mushroom evolution.</title>
        <authorList>
            <person name="Varga T."/>
            <person name="Krizsan K."/>
            <person name="Foldi C."/>
            <person name="Dima B."/>
            <person name="Sanchez-Garcia M."/>
            <person name="Sanchez-Ramirez S."/>
            <person name="Szollosi G.J."/>
            <person name="Szarkandi J.G."/>
            <person name="Papp V."/>
            <person name="Albert L."/>
            <person name="Andreopoulos W."/>
            <person name="Angelini C."/>
            <person name="Antonin V."/>
            <person name="Barry K.W."/>
            <person name="Bougher N.L."/>
            <person name="Buchanan P."/>
            <person name="Buyck B."/>
            <person name="Bense V."/>
            <person name="Catcheside P."/>
            <person name="Chovatia M."/>
            <person name="Cooper J."/>
            <person name="Damon W."/>
            <person name="Desjardin D."/>
            <person name="Finy P."/>
            <person name="Geml J."/>
            <person name="Haridas S."/>
            <person name="Hughes K."/>
            <person name="Justo A."/>
            <person name="Karasinski D."/>
            <person name="Kautmanova I."/>
            <person name="Kiss B."/>
            <person name="Kocsube S."/>
            <person name="Kotiranta H."/>
            <person name="LaButti K.M."/>
            <person name="Lechner B.E."/>
            <person name="Liimatainen K."/>
            <person name="Lipzen A."/>
            <person name="Lukacs Z."/>
            <person name="Mihaltcheva S."/>
            <person name="Morgado L.N."/>
            <person name="Niskanen T."/>
            <person name="Noordeloos M.E."/>
            <person name="Ohm R.A."/>
            <person name="Ortiz-Santana B."/>
            <person name="Ovrebo C."/>
            <person name="Racz N."/>
            <person name="Riley R."/>
            <person name="Savchenko A."/>
            <person name="Shiryaev A."/>
            <person name="Soop K."/>
            <person name="Spirin V."/>
            <person name="Szebenyi C."/>
            <person name="Tomsovsky M."/>
            <person name="Tulloss R.E."/>
            <person name="Uehling J."/>
            <person name="Grigoriev I.V."/>
            <person name="Vagvolgyi C."/>
            <person name="Papp T."/>
            <person name="Martin F.M."/>
            <person name="Miettinen O."/>
            <person name="Hibbett D.S."/>
            <person name="Nagy L.G."/>
        </authorList>
    </citation>
    <scope>NUCLEOTIDE SEQUENCE [LARGE SCALE GENOMIC DNA]</scope>
    <source>
        <strain evidence="1 2">CBS 309.79</strain>
    </source>
</reference>
<evidence type="ECO:0000313" key="1">
    <source>
        <dbReference type="EMBL" id="TFL04988.1"/>
    </source>
</evidence>
<accession>A0A5C3QUB0</accession>
<dbReference type="EMBL" id="ML178817">
    <property type="protein sequence ID" value="TFL04988.1"/>
    <property type="molecule type" value="Genomic_DNA"/>
</dbReference>
<evidence type="ECO:0000313" key="2">
    <source>
        <dbReference type="Proteomes" id="UP000305067"/>
    </source>
</evidence>